<accession>A0A1Y3Z7M7</accession>
<dbReference type="AlphaFoldDB" id="A0A1Y3Z7M7"/>
<organism evidence="1 2">
    <name type="scientific">Bacteroides clarus</name>
    <dbReference type="NCBI Taxonomy" id="626929"/>
    <lineage>
        <taxon>Bacteria</taxon>
        <taxon>Pseudomonadati</taxon>
        <taxon>Bacteroidota</taxon>
        <taxon>Bacteroidia</taxon>
        <taxon>Bacteroidales</taxon>
        <taxon>Bacteroidaceae</taxon>
        <taxon>Bacteroides</taxon>
    </lineage>
</organism>
<protein>
    <submittedName>
        <fullName evidence="1">Uncharacterized protein</fullName>
    </submittedName>
</protein>
<evidence type="ECO:0000313" key="2">
    <source>
        <dbReference type="Proteomes" id="UP000195386"/>
    </source>
</evidence>
<comment type="caution">
    <text evidence="1">The sequence shown here is derived from an EMBL/GenBank/DDBJ whole genome shotgun (WGS) entry which is preliminary data.</text>
</comment>
<name>A0A1Y3Z7M7_9BACE</name>
<reference evidence="2" key="1">
    <citation type="submission" date="2017-04" db="EMBL/GenBank/DDBJ databases">
        <title>Function of individual gut microbiota members based on whole genome sequencing of pure cultures obtained from chicken caecum.</title>
        <authorList>
            <person name="Medvecky M."/>
            <person name="Cejkova D."/>
            <person name="Polansky O."/>
            <person name="Karasova D."/>
            <person name="Kubasova T."/>
            <person name="Cizek A."/>
            <person name="Rychlik I."/>
        </authorList>
    </citation>
    <scope>NUCLEOTIDE SEQUENCE [LARGE SCALE GENOMIC DNA]</scope>
    <source>
        <strain evidence="2">An43</strain>
    </source>
</reference>
<gene>
    <name evidence="1" type="ORF">B5F97_03160</name>
</gene>
<dbReference type="Proteomes" id="UP000195386">
    <property type="component" value="Unassembled WGS sequence"/>
</dbReference>
<evidence type="ECO:0000313" key="1">
    <source>
        <dbReference type="EMBL" id="OUO02531.1"/>
    </source>
</evidence>
<sequence>MHRFIYKFIMRLLTYEEIRAKALSQGISDNKVSIGMWAGLNGYIKTRKQIRKKVYTVYYNPSCMDC</sequence>
<proteinExistence type="predicted"/>
<dbReference type="EMBL" id="NFII01000002">
    <property type="protein sequence ID" value="OUO02531.1"/>
    <property type="molecule type" value="Genomic_DNA"/>
</dbReference>